<evidence type="ECO:0000256" key="11">
    <source>
        <dbReference type="ARBA" id="ARBA00023180"/>
    </source>
</evidence>
<keyword evidence="5 16" id="KW-1133">Transmembrane helix</keyword>
<dbReference type="GO" id="GO:0004993">
    <property type="term" value="F:G protein-coupled serotonin receptor activity"/>
    <property type="evidence" value="ECO:0007669"/>
    <property type="project" value="TreeGrafter"/>
</dbReference>
<sequence length="400" mass="44843">MNTSAAPAVSPNITVLAPGKGPWQVAFIGITTGLLSLATVTGNLLVLISFKVNTELKTVNNYFLLSLACADLIIGTVSMNLYTTYLLMGRWVLGTLACDLWLALDYVASNASVMNLLLISFDRYFSVTRPLSYRAKRTPRRAVLMIGLAWTVSFVLWAPAILFWQYLVGERTVLAGQCYIQFLSQPIITFGTAMAAFYLPVTRKKYVCHRSLVISVYVPGDEKSMESLTSSEGEEPGPEVAIKMPMVDPEAPAPAKQPPRISPNTVKRPTRKGRERPGKSQKPRGKDQLAKRKTFSLVKEKKAARTLSAILLAFILTWTPYNIMVLVSTFCKDCVPGTLWELGYWLCYVNSTVNPMCYALCNKAFRDTFRLLLLCRWDKRRWRKIPKRPGSVHRTPSHQC</sequence>
<reference evidence="20" key="1">
    <citation type="journal article" date="2013" name="Science">
        <title>Comparative analysis of bat genomes provides insight into the evolution of flight and immunity.</title>
        <authorList>
            <person name="Zhang G."/>
            <person name="Cowled C."/>
            <person name="Shi Z."/>
            <person name="Huang Z."/>
            <person name="Bishop-Lilly K.A."/>
            <person name="Fang X."/>
            <person name="Wynne J.W."/>
            <person name="Xiong Z."/>
            <person name="Baker M.L."/>
            <person name="Zhao W."/>
            <person name="Tachedjian M."/>
            <person name="Zhu Y."/>
            <person name="Zhou P."/>
            <person name="Jiang X."/>
            <person name="Ng J."/>
            <person name="Yang L."/>
            <person name="Wu L."/>
            <person name="Xiao J."/>
            <person name="Feng Y."/>
            <person name="Chen Y."/>
            <person name="Sun X."/>
            <person name="Zhang Y."/>
            <person name="Marsh G.A."/>
            <person name="Crameri G."/>
            <person name="Broder C.C."/>
            <person name="Frey K.G."/>
            <person name="Wang L.F."/>
            <person name="Wang J."/>
        </authorList>
    </citation>
    <scope>NUCLEOTIDE SEQUENCE [LARGE SCALE GENOMIC DNA]</scope>
</reference>
<feature type="domain" description="G-protein coupled receptors family 1 profile" evidence="18">
    <location>
        <begin position="42"/>
        <end position="358"/>
    </location>
</feature>
<evidence type="ECO:0000256" key="4">
    <source>
        <dbReference type="ARBA" id="ARBA00022692"/>
    </source>
</evidence>
<keyword evidence="10 15" id="KW-0675">Receptor</keyword>
<protein>
    <recommendedName>
        <fullName evidence="16">Muscarinic acetylcholine receptor</fullName>
    </recommendedName>
</protein>
<keyword evidence="12 15" id="KW-0807">Transducer</keyword>
<keyword evidence="2 16" id="KW-1003">Cell membrane</keyword>
<evidence type="ECO:0000256" key="10">
    <source>
        <dbReference type="ARBA" id="ARBA00023170"/>
    </source>
</evidence>
<evidence type="ECO:0000256" key="3">
    <source>
        <dbReference type="ARBA" id="ARBA00022553"/>
    </source>
</evidence>
<comment type="subcellular location">
    <subcellularLocation>
        <location evidence="16">Cell membrane</location>
        <topology evidence="16">Multi-pass membrane protein</topology>
    </subcellularLocation>
    <subcellularLocation>
        <location evidence="16">Postsynaptic cell membrane</location>
        <topology evidence="16">Multi-pass membrane protein</topology>
    </subcellularLocation>
</comment>
<dbReference type="InterPro" id="IPR017452">
    <property type="entry name" value="GPCR_Rhodpsn_7TM"/>
</dbReference>
<evidence type="ECO:0000256" key="17">
    <source>
        <dbReference type="SAM" id="MobiDB-lite"/>
    </source>
</evidence>
<feature type="transmembrane region" description="Helical" evidence="16">
    <location>
        <begin position="309"/>
        <end position="330"/>
    </location>
</feature>
<evidence type="ECO:0000256" key="7">
    <source>
        <dbReference type="ARBA" id="ARBA00023040"/>
    </source>
</evidence>
<dbReference type="GO" id="GO:0046541">
    <property type="term" value="P:saliva secretion"/>
    <property type="evidence" value="ECO:0007669"/>
    <property type="project" value="InterPro"/>
</dbReference>
<dbReference type="PROSITE" id="PS50262">
    <property type="entry name" value="G_PROTEIN_RECEP_F1_2"/>
    <property type="match status" value="1"/>
</dbReference>
<dbReference type="CDD" id="cd17790">
    <property type="entry name" value="7tmA_mAChR_M1"/>
    <property type="match status" value="1"/>
</dbReference>
<keyword evidence="6 16" id="KW-0770">Synapse</keyword>
<dbReference type="GO" id="GO:0030425">
    <property type="term" value="C:dendrite"/>
    <property type="evidence" value="ECO:0007669"/>
    <property type="project" value="TreeGrafter"/>
</dbReference>
<dbReference type="EMBL" id="KB113693">
    <property type="protein sequence ID" value="ELK23467.1"/>
    <property type="molecule type" value="Genomic_DNA"/>
</dbReference>
<organism evidence="19 20">
    <name type="scientific">Myotis davidii</name>
    <name type="common">David's myotis</name>
    <dbReference type="NCBI Taxonomy" id="225400"/>
    <lineage>
        <taxon>Eukaryota</taxon>
        <taxon>Metazoa</taxon>
        <taxon>Chordata</taxon>
        <taxon>Craniata</taxon>
        <taxon>Vertebrata</taxon>
        <taxon>Euteleostomi</taxon>
        <taxon>Mammalia</taxon>
        <taxon>Eutheria</taxon>
        <taxon>Laurasiatheria</taxon>
        <taxon>Chiroptera</taxon>
        <taxon>Yangochiroptera</taxon>
        <taxon>Vespertilionidae</taxon>
        <taxon>Myotis</taxon>
    </lineage>
</organism>
<evidence type="ECO:0000256" key="9">
    <source>
        <dbReference type="ARBA" id="ARBA00023157"/>
    </source>
</evidence>
<evidence type="ECO:0000256" key="8">
    <source>
        <dbReference type="ARBA" id="ARBA00023136"/>
    </source>
</evidence>
<feature type="transmembrane region" description="Helical" evidence="16">
    <location>
        <begin position="342"/>
        <end position="361"/>
    </location>
</feature>
<dbReference type="GO" id="GO:0007197">
    <property type="term" value="P:adenylate cyclase-inhibiting G protein-coupled acetylcholine receptor signaling pathway"/>
    <property type="evidence" value="ECO:0007669"/>
    <property type="project" value="TreeGrafter"/>
</dbReference>
<keyword evidence="4 15" id="KW-0812">Transmembrane</keyword>
<keyword evidence="9" id="KW-1015">Disulfide bond</keyword>
<dbReference type="FunFam" id="1.20.1070.10:FF:000103">
    <property type="entry name" value="Muscarinic acetylcholine receptor"/>
    <property type="match status" value="1"/>
</dbReference>
<dbReference type="SUPFAM" id="SSF81321">
    <property type="entry name" value="Family A G protein-coupled receptor-like"/>
    <property type="match status" value="1"/>
</dbReference>
<keyword evidence="11" id="KW-0325">Glycoprotein</keyword>
<evidence type="ECO:0000256" key="14">
    <source>
        <dbReference type="ARBA" id="ARBA00046600"/>
    </source>
</evidence>
<comment type="subunit">
    <text evidence="14">Interacts with GPRASP2. Interacts with TMEM147.</text>
</comment>
<dbReference type="Proteomes" id="UP000010556">
    <property type="component" value="Unassembled WGS sequence"/>
</dbReference>
<evidence type="ECO:0000256" key="16">
    <source>
        <dbReference type="RuleBase" id="RU361191"/>
    </source>
</evidence>
<dbReference type="FunFam" id="1.20.1070.10:FF:000162">
    <property type="entry name" value="Muscarinic acetylcholine receptor"/>
    <property type="match status" value="1"/>
</dbReference>
<dbReference type="InterPro" id="IPR000276">
    <property type="entry name" value="GPCR_Rhodpsn"/>
</dbReference>
<gene>
    <name evidence="19" type="ORF">MDA_GLEAN10009109</name>
</gene>
<feature type="compositionally biased region" description="Basic residues" evidence="17">
    <location>
        <begin position="268"/>
        <end position="283"/>
    </location>
</feature>
<feature type="transmembrane region" description="Helical" evidence="16">
    <location>
        <begin position="100"/>
        <end position="121"/>
    </location>
</feature>
<keyword evidence="3" id="KW-0597">Phosphoprotein</keyword>
<evidence type="ECO:0000313" key="19">
    <source>
        <dbReference type="EMBL" id="ELK23467.1"/>
    </source>
</evidence>
<dbReference type="PRINTS" id="PR00243">
    <property type="entry name" value="MUSCARINICR"/>
</dbReference>
<evidence type="ECO:0000259" key="18">
    <source>
        <dbReference type="PROSITE" id="PS50262"/>
    </source>
</evidence>
<accession>L5LBC0</accession>
<dbReference type="GO" id="GO:0045211">
    <property type="term" value="C:postsynaptic membrane"/>
    <property type="evidence" value="ECO:0007669"/>
    <property type="project" value="UniProtKB-SubCell"/>
</dbReference>
<evidence type="ECO:0000256" key="15">
    <source>
        <dbReference type="RuleBase" id="RU000688"/>
    </source>
</evidence>
<proteinExistence type="inferred from homology"/>
<feature type="transmembrane region" description="Helical" evidence="16">
    <location>
        <begin position="25"/>
        <end position="50"/>
    </location>
</feature>
<dbReference type="InterPro" id="IPR002228">
    <property type="entry name" value="Musac_Ach_M1_rcpt"/>
</dbReference>
<evidence type="ECO:0000256" key="2">
    <source>
        <dbReference type="ARBA" id="ARBA00022475"/>
    </source>
</evidence>
<dbReference type="eggNOG" id="KOG4220">
    <property type="taxonomic scope" value="Eukaryota"/>
</dbReference>
<dbReference type="GO" id="GO:0040012">
    <property type="term" value="P:regulation of locomotion"/>
    <property type="evidence" value="ECO:0007669"/>
    <property type="project" value="InterPro"/>
</dbReference>
<comment type="similarity">
    <text evidence="16">Belongs to the G-protein coupled receptor 1 family. Muscarinic acetylcholine receptor subfamily.</text>
</comment>
<evidence type="ECO:0000256" key="5">
    <source>
        <dbReference type="ARBA" id="ARBA00022989"/>
    </source>
</evidence>
<dbReference type="Gene3D" id="1.20.1070.10">
    <property type="entry name" value="Rhodopsin 7-helix transmembrane proteins"/>
    <property type="match status" value="1"/>
</dbReference>
<name>L5LBC0_MYODS</name>
<evidence type="ECO:0000256" key="13">
    <source>
        <dbReference type="ARBA" id="ARBA00023257"/>
    </source>
</evidence>
<dbReference type="Pfam" id="PF00001">
    <property type="entry name" value="7tm_1"/>
    <property type="match status" value="1"/>
</dbReference>
<comment type="function">
    <text evidence="1">The muscarinic acetylcholine receptor mediates various cellular responses, including inhibition of adenylate cyclase, breakdown of phosphoinositides and modulation of potassium channels through the action of G proteins. Primary transducing effect is Pi turnover.</text>
</comment>
<dbReference type="GO" id="GO:0016907">
    <property type="term" value="F:G protein-coupled acetylcholine receptor activity"/>
    <property type="evidence" value="ECO:0007669"/>
    <property type="project" value="UniProtKB-UniRule"/>
</dbReference>
<dbReference type="InterPro" id="IPR000995">
    <property type="entry name" value="Musac_Ach_rcpt"/>
</dbReference>
<evidence type="ECO:0000313" key="20">
    <source>
        <dbReference type="Proteomes" id="UP000010556"/>
    </source>
</evidence>
<feature type="region of interest" description="Disordered" evidence="17">
    <location>
        <begin position="249"/>
        <end position="289"/>
    </location>
</feature>
<feature type="transmembrane region" description="Helical" evidence="16">
    <location>
        <begin position="62"/>
        <end position="88"/>
    </location>
</feature>
<dbReference type="AlphaFoldDB" id="L5LBC0"/>
<dbReference type="PROSITE" id="PS00237">
    <property type="entry name" value="G_PROTEIN_RECEP_F1_1"/>
    <property type="match status" value="1"/>
</dbReference>
<feature type="compositionally biased region" description="Pro residues" evidence="17">
    <location>
        <begin position="251"/>
        <end position="261"/>
    </location>
</feature>
<keyword evidence="20" id="KW-1185">Reference proteome</keyword>
<feature type="transmembrane region" description="Helical" evidence="16">
    <location>
        <begin position="142"/>
        <end position="167"/>
    </location>
</feature>
<dbReference type="GO" id="GO:0007187">
    <property type="term" value="P:G protein-coupled receptor signaling pathway, coupled to cyclic nucleotide second messenger"/>
    <property type="evidence" value="ECO:0007669"/>
    <property type="project" value="TreeGrafter"/>
</dbReference>
<evidence type="ECO:0000256" key="12">
    <source>
        <dbReference type="ARBA" id="ARBA00023224"/>
    </source>
</evidence>
<dbReference type="PANTHER" id="PTHR24247">
    <property type="entry name" value="5-HYDROXYTRYPTAMINE RECEPTOR"/>
    <property type="match status" value="1"/>
</dbReference>
<dbReference type="GO" id="GO:0050890">
    <property type="term" value="P:cognition"/>
    <property type="evidence" value="ECO:0007669"/>
    <property type="project" value="InterPro"/>
</dbReference>
<evidence type="ECO:0000256" key="1">
    <source>
        <dbReference type="ARBA" id="ARBA00003336"/>
    </source>
</evidence>
<keyword evidence="7 15" id="KW-0297">G-protein coupled receptor</keyword>
<feature type="transmembrane region" description="Helical" evidence="16">
    <location>
        <begin position="179"/>
        <end position="201"/>
    </location>
</feature>
<keyword evidence="13 16" id="KW-0628">Postsynaptic cell membrane</keyword>
<keyword evidence="8 16" id="KW-0472">Membrane</keyword>
<evidence type="ECO:0000256" key="6">
    <source>
        <dbReference type="ARBA" id="ARBA00023018"/>
    </source>
</evidence>
<dbReference type="PRINTS" id="PR00237">
    <property type="entry name" value="GPCRRHODOPSN"/>
</dbReference>
<dbReference type="PANTHER" id="PTHR24247:SF182">
    <property type="entry name" value="MUSCARINIC ACETYLCHOLINE RECEPTOR M1"/>
    <property type="match status" value="1"/>
</dbReference>